<evidence type="ECO:0000256" key="1">
    <source>
        <dbReference type="ARBA" id="ARBA00022574"/>
    </source>
</evidence>
<keyword evidence="2" id="KW-0677">Repeat</keyword>
<dbReference type="InterPro" id="IPR015943">
    <property type="entry name" value="WD40/YVTN_repeat-like_dom_sf"/>
</dbReference>
<dbReference type="AlphaFoldDB" id="A0AA39HEM0"/>
<dbReference type="InterPro" id="IPR036322">
    <property type="entry name" value="WD40_repeat_dom_sf"/>
</dbReference>
<accession>A0AA39HEM0</accession>
<dbReference type="InterPro" id="IPR040067">
    <property type="entry name" value="WDR47"/>
</dbReference>
<reference evidence="4" key="1">
    <citation type="submission" date="2023-06" db="EMBL/GenBank/DDBJ databases">
        <title>Genomic analysis of the entomopathogenic nematode Steinernema hermaphroditum.</title>
        <authorList>
            <person name="Schwarz E.M."/>
            <person name="Heppert J.K."/>
            <person name="Baniya A."/>
            <person name="Schwartz H.T."/>
            <person name="Tan C.-H."/>
            <person name="Antoshechkin I."/>
            <person name="Sternberg P.W."/>
            <person name="Goodrich-Blair H."/>
            <person name="Dillman A.R."/>
        </authorList>
    </citation>
    <scope>NUCLEOTIDE SEQUENCE</scope>
    <source>
        <strain evidence="4">PS9179</strain>
        <tissue evidence="4">Whole animal</tissue>
    </source>
</reference>
<feature type="repeat" description="WD" evidence="3">
    <location>
        <begin position="150"/>
        <end position="191"/>
    </location>
</feature>
<protein>
    <recommendedName>
        <fullName evidence="6">WD repeat-containing protein 55 homolog</fullName>
    </recommendedName>
</protein>
<dbReference type="PROSITE" id="PS50082">
    <property type="entry name" value="WD_REPEATS_2"/>
    <property type="match status" value="1"/>
</dbReference>
<dbReference type="PANTHER" id="PTHR19863">
    <property type="entry name" value="NEMITIN (NEURONAL ENRICHED MAP INTERACTING PROTEIN) HOMOLOG"/>
    <property type="match status" value="1"/>
</dbReference>
<evidence type="ECO:0000256" key="2">
    <source>
        <dbReference type="ARBA" id="ARBA00022737"/>
    </source>
</evidence>
<dbReference type="PROSITE" id="PS00678">
    <property type="entry name" value="WD_REPEATS_1"/>
    <property type="match status" value="1"/>
</dbReference>
<dbReference type="EMBL" id="JAUCMV010000004">
    <property type="protein sequence ID" value="KAK0404438.1"/>
    <property type="molecule type" value="Genomic_DNA"/>
</dbReference>
<dbReference type="PANTHER" id="PTHR19863:SF11">
    <property type="entry name" value="WD REPEAT-CONTAINING PROTEIN 47-LIKE PROTEIN"/>
    <property type="match status" value="1"/>
</dbReference>
<dbReference type="Gene3D" id="2.130.10.10">
    <property type="entry name" value="YVTN repeat-like/Quinoprotein amine dehydrogenase"/>
    <property type="match status" value="1"/>
</dbReference>
<dbReference type="Proteomes" id="UP001175271">
    <property type="component" value="Unassembled WGS sequence"/>
</dbReference>
<evidence type="ECO:0008006" key="6">
    <source>
        <dbReference type="Google" id="ProtNLM"/>
    </source>
</evidence>
<comment type="caution">
    <text evidence="4">The sequence shown here is derived from an EMBL/GenBank/DDBJ whole genome shotgun (WGS) entry which is preliminary data.</text>
</comment>
<keyword evidence="5" id="KW-1185">Reference proteome</keyword>
<evidence type="ECO:0000313" key="4">
    <source>
        <dbReference type="EMBL" id="KAK0404438.1"/>
    </source>
</evidence>
<dbReference type="SUPFAM" id="SSF50978">
    <property type="entry name" value="WD40 repeat-like"/>
    <property type="match status" value="1"/>
</dbReference>
<keyword evidence="1 3" id="KW-0853">WD repeat</keyword>
<dbReference type="InterPro" id="IPR019775">
    <property type="entry name" value="WD40_repeat_CS"/>
</dbReference>
<dbReference type="SMART" id="SM00320">
    <property type="entry name" value="WD40"/>
    <property type="match status" value="3"/>
</dbReference>
<proteinExistence type="predicted"/>
<dbReference type="InterPro" id="IPR001680">
    <property type="entry name" value="WD40_rpt"/>
</dbReference>
<evidence type="ECO:0000256" key="3">
    <source>
        <dbReference type="PROSITE-ProRule" id="PRU00221"/>
    </source>
</evidence>
<evidence type="ECO:0000313" key="5">
    <source>
        <dbReference type="Proteomes" id="UP001175271"/>
    </source>
</evidence>
<gene>
    <name evidence="4" type="ORF">QR680_017454</name>
</gene>
<organism evidence="4 5">
    <name type="scientific">Steinernema hermaphroditum</name>
    <dbReference type="NCBI Taxonomy" id="289476"/>
    <lineage>
        <taxon>Eukaryota</taxon>
        <taxon>Metazoa</taxon>
        <taxon>Ecdysozoa</taxon>
        <taxon>Nematoda</taxon>
        <taxon>Chromadorea</taxon>
        <taxon>Rhabditida</taxon>
        <taxon>Tylenchina</taxon>
        <taxon>Panagrolaimomorpha</taxon>
        <taxon>Strongyloidoidea</taxon>
        <taxon>Steinernematidae</taxon>
        <taxon>Steinernema</taxon>
    </lineage>
</organism>
<name>A0AA39HEM0_9BILA</name>
<sequence>MNAKERLREFCRDPKKLRWDFARRDHTHRLTCFEVGNEGYVVFGDENGSAFVRNLETEELTLVSTRKDKKVSGVALNPSSEMAVVCDNSPVVTLCSFRGGVREAKQSFDEPIRCAVFVEDLANRQNLLLSGGARRVFVSDCATGIRIALFDGHKGGVSTIRSWGGCLFLSASLGDRVVRLWDLRTPRNPIKEFPAGSRDAPSSGFAVGSGGRFLARLDASRIVLFDLRTGRQLASYAMPSPSPKALQFFPESLTLAVCRPKSVSLTDLQYPQPPTQHLPVEDIETPRFPRWNPSTDALFFADGTSLVEASVSVDAQSGGLLSHTSPRT</sequence>